<reference evidence="2" key="1">
    <citation type="submission" date="2016-10" db="EMBL/GenBank/DDBJ databases">
        <authorList>
            <person name="Varghese N."/>
            <person name="Submissions S."/>
        </authorList>
    </citation>
    <scope>NUCLEOTIDE SEQUENCE [LARGE SCALE GENOMIC DNA]</scope>
    <source>
        <strain evidence="2">DSM 7481</strain>
    </source>
</reference>
<proteinExistence type="predicted"/>
<dbReference type="RefSeq" id="WP_092955641.1">
    <property type="nucleotide sequence ID" value="NZ_FOMQ01000014.1"/>
</dbReference>
<dbReference type="Pfam" id="PF09684">
    <property type="entry name" value="Tail_P2_I"/>
    <property type="match status" value="1"/>
</dbReference>
<dbReference type="EMBL" id="FOMQ01000014">
    <property type="protein sequence ID" value="SFE10093.1"/>
    <property type="molecule type" value="Genomic_DNA"/>
</dbReference>
<evidence type="ECO:0000313" key="1">
    <source>
        <dbReference type="EMBL" id="SFE10093.1"/>
    </source>
</evidence>
<gene>
    <name evidence="1" type="ORF">SAMN04489710_11481</name>
</gene>
<name>A0A1I1XW36_9BURK</name>
<dbReference type="AlphaFoldDB" id="A0A1I1XW36"/>
<dbReference type="OrthoDB" id="8818557at2"/>
<organism evidence="1 2">
    <name type="scientific">Paracidovorax konjaci</name>
    <dbReference type="NCBI Taxonomy" id="32040"/>
    <lineage>
        <taxon>Bacteria</taxon>
        <taxon>Pseudomonadati</taxon>
        <taxon>Pseudomonadota</taxon>
        <taxon>Betaproteobacteria</taxon>
        <taxon>Burkholderiales</taxon>
        <taxon>Comamonadaceae</taxon>
        <taxon>Paracidovorax</taxon>
    </lineage>
</organism>
<dbReference type="InterPro" id="IPR006521">
    <property type="entry name" value="Tail_protein_I"/>
</dbReference>
<dbReference type="Proteomes" id="UP000199517">
    <property type="component" value="Unassembled WGS sequence"/>
</dbReference>
<accession>A0A1I1XW36</accession>
<evidence type="ECO:0000313" key="2">
    <source>
        <dbReference type="Proteomes" id="UP000199517"/>
    </source>
</evidence>
<dbReference type="STRING" id="32040.SAMN04489710_11481"/>
<protein>
    <submittedName>
        <fullName evidence="1">Phage tail protein (Tail_P2_I)</fullName>
    </submittedName>
</protein>
<sequence length="310" mass="33903">MAMPRTVLPSGSTTLEVVLDTTFPRGWGALADAAEPTATGRNAAMRPWLAQQWQVAQFAPYFDTVDALLEEAVPWLMERGTAAGAERALRWIGFAAARVEEDGPYLHIHPERLPTPEAVRQIVHVVRASMPAHVALYRIVHGLDLRPVVLDAGPPLDTGLLDGYSGVFDPEHGVVLSFGRARAATTTAPMQAAPAGRRTNRRMDISRYDDQPVLDTWRLDSRLLQVVAGGLRKQRSNTTSAPPLGAGTFRRRPVRSAVAPAALTVAPTAAARRLRVSLAPVPVSPPRRWGGPWGGPWRTPIYFINRFRKD</sequence>
<keyword evidence="2" id="KW-1185">Reference proteome</keyword>